<accession>X0ULI1</accession>
<gene>
    <name evidence="5" type="ORF">S01H1_44320</name>
</gene>
<protein>
    <recommendedName>
        <fullName evidence="4">DNA-directed RNA polymerase RpoA/D/Rpb3-type domain-containing protein</fullName>
    </recommendedName>
</protein>
<evidence type="ECO:0000313" key="5">
    <source>
        <dbReference type="EMBL" id="GAG06460.1"/>
    </source>
</evidence>
<dbReference type="GO" id="GO:0000428">
    <property type="term" value="C:DNA-directed RNA polymerase complex"/>
    <property type="evidence" value="ECO:0007669"/>
    <property type="project" value="UniProtKB-KW"/>
</dbReference>
<feature type="non-terminal residue" evidence="5">
    <location>
        <position position="181"/>
    </location>
</feature>
<proteinExistence type="inferred from homology"/>
<evidence type="ECO:0000256" key="1">
    <source>
        <dbReference type="ARBA" id="ARBA00022478"/>
    </source>
</evidence>
<dbReference type="AlphaFoldDB" id="X0ULI1"/>
<dbReference type="InterPro" id="IPR001514">
    <property type="entry name" value="DNA-dir_RNA_pol_30-40kDasu_CS"/>
</dbReference>
<dbReference type="EMBL" id="BARS01028270">
    <property type="protein sequence ID" value="GAG06460.1"/>
    <property type="molecule type" value="Genomic_DNA"/>
</dbReference>
<dbReference type="InterPro" id="IPR036643">
    <property type="entry name" value="RNApol_insert_sf"/>
</dbReference>
<dbReference type="Gene3D" id="2.170.120.12">
    <property type="entry name" value="DNA-directed RNA polymerase, insert domain"/>
    <property type="match status" value="1"/>
</dbReference>
<reference evidence="5" key="1">
    <citation type="journal article" date="2014" name="Front. Microbiol.">
        <title>High frequency of phylogenetically diverse reductive dehalogenase-homologous genes in deep subseafloor sedimentary metagenomes.</title>
        <authorList>
            <person name="Kawai M."/>
            <person name="Futagami T."/>
            <person name="Toyoda A."/>
            <person name="Takaki Y."/>
            <person name="Nishi S."/>
            <person name="Hori S."/>
            <person name="Arai W."/>
            <person name="Tsubouchi T."/>
            <person name="Morono Y."/>
            <person name="Uchiyama I."/>
            <person name="Ito T."/>
            <person name="Fujiyama A."/>
            <person name="Inagaki F."/>
            <person name="Takami H."/>
        </authorList>
    </citation>
    <scope>NUCLEOTIDE SEQUENCE</scope>
    <source>
        <strain evidence="5">Expedition CK06-06</strain>
    </source>
</reference>
<dbReference type="InterPro" id="IPR022842">
    <property type="entry name" value="RNAP_Rpo3/Rpb3/RPAC1"/>
</dbReference>
<dbReference type="PROSITE" id="PS00446">
    <property type="entry name" value="RNA_POL_D_30KD"/>
    <property type="match status" value="1"/>
</dbReference>
<dbReference type="SMART" id="SM00662">
    <property type="entry name" value="RPOLD"/>
    <property type="match status" value="1"/>
</dbReference>
<evidence type="ECO:0000256" key="3">
    <source>
        <dbReference type="ARBA" id="ARBA00025804"/>
    </source>
</evidence>
<comment type="similarity">
    <text evidence="3">Belongs to the archaeal Rpo3/eukaryotic RPB3 RNA polymerase subunit family.</text>
</comment>
<dbReference type="InterPro" id="IPR011262">
    <property type="entry name" value="DNA-dir_RNA_pol_insert"/>
</dbReference>
<dbReference type="Gene3D" id="3.30.1360.10">
    <property type="entry name" value="RNA polymerase, RBP11-like subunit"/>
    <property type="match status" value="1"/>
</dbReference>
<sequence>MKIKILQKKGDRLAFLLDGTSPAFANALRRVMISEVPTLAIDEVSITDNSSVLFDEVIAHRLGLIPLTFPVGRMNLPEECKCKGKGCPMCQVVLKLGTTGPGMVYSGSLKSSNKAVKPTDSKIPIAELLKGQGIKLQAIARLGLGRTHIKNHAANAAYQYYPELESNGAKGRDELKRIIEV</sequence>
<evidence type="ECO:0000259" key="4">
    <source>
        <dbReference type="SMART" id="SM00662"/>
    </source>
</evidence>
<name>X0ULI1_9ZZZZ</name>
<dbReference type="NCBIfam" id="NF001988">
    <property type="entry name" value="PRK00783.1"/>
    <property type="match status" value="1"/>
</dbReference>
<evidence type="ECO:0000256" key="2">
    <source>
        <dbReference type="ARBA" id="ARBA00023163"/>
    </source>
</evidence>
<keyword evidence="1" id="KW-0240">DNA-directed RNA polymerase</keyword>
<dbReference type="GO" id="GO:0003677">
    <property type="term" value="F:DNA binding"/>
    <property type="evidence" value="ECO:0007669"/>
    <property type="project" value="InterPro"/>
</dbReference>
<comment type="caution">
    <text evidence="5">The sequence shown here is derived from an EMBL/GenBank/DDBJ whole genome shotgun (WGS) entry which is preliminary data.</text>
</comment>
<dbReference type="GO" id="GO:0046983">
    <property type="term" value="F:protein dimerization activity"/>
    <property type="evidence" value="ECO:0007669"/>
    <property type="project" value="InterPro"/>
</dbReference>
<dbReference type="InterPro" id="IPR011263">
    <property type="entry name" value="DNA-dir_RNA_pol_RpoA/D/Rpb3"/>
</dbReference>
<dbReference type="GO" id="GO:0006351">
    <property type="term" value="P:DNA-templated transcription"/>
    <property type="evidence" value="ECO:0007669"/>
    <property type="project" value="InterPro"/>
</dbReference>
<dbReference type="Pfam" id="PF01000">
    <property type="entry name" value="RNA_pol_A_bac"/>
    <property type="match status" value="1"/>
</dbReference>
<dbReference type="GO" id="GO:0003899">
    <property type="term" value="F:DNA-directed RNA polymerase activity"/>
    <property type="evidence" value="ECO:0007669"/>
    <property type="project" value="InterPro"/>
</dbReference>
<dbReference type="InterPro" id="IPR036603">
    <property type="entry name" value="RBP11-like"/>
</dbReference>
<organism evidence="5">
    <name type="scientific">marine sediment metagenome</name>
    <dbReference type="NCBI Taxonomy" id="412755"/>
    <lineage>
        <taxon>unclassified sequences</taxon>
        <taxon>metagenomes</taxon>
        <taxon>ecological metagenomes</taxon>
    </lineage>
</organism>
<dbReference type="PANTHER" id="PTHR11800">
    <property type="entry name" value="DNA-DIRECTED RNA POLYMERASE"/>
    <property type="match status" value="1"/>
</dbReference>
<dbReference type="HAMAP" id="MF_00320">
    <property type="entry name" value="RNApol_arch_Rpo3"/>
    <property type="match status" value="1"/>
</dbReference>
<dbReference type="SUPFAM" id="SSF56553">
    <property type="entry name" value="Insert subdomain of RNA polymerase alpha subunit"/>
    <property type="match status" value="1"/>
</dbReference>
<dbReference type="PANTHER" id="PTHR11800:SF2">
    <property type="entry name" value="DNA-DIRECTED RNA POLYMERASE II SUBUNIT RPB3"/>
    <property type="match status" value="1"/>
</dbReference>
<feature type="domain" description="DNA-directed RNA polymerase RpoA/D/Rpb3-type" evidence="4">
    <location>
        <begin position="12"/>
        <end position="181"/>
    </location>
</feature>
<dbReference type="SUPFAM" id="SSF55257">
    <property type="entry name" value="RBP11-like subunits of RNA polymerase"/>
    <property type="match status" value="1"/>
</dbReference>
<keyword evidence="2" id="KW-0804">Transcription</keyword>
<dbReference type="InterPro" id="IPR050518">
    <property type="entry name" value="Rpo3/RPB3_RNA_Pol_subunit"/>
</dbReference>